<feature type="region of interest" description="Disordered" evidence="1">
    <location>
        <begin position="897"/>
        <end position="921"/>
    </location>
</feature>
<feature type="compositionally biased region" description="Basic and acidic residues" evidence="1">
    <location>
        <begin position="282"/>
        <end position="292"/>
    </location>
</feature>
<feature type="compositionally biased region" description="Basic and acidic residues" evidence="1">
    <location>
        <begin position="714"/>
        <end position="724"/>
    </location>
</feature>
<feature type="compositionally biased region" description="Polar residues" evidence="1">
    <location>
        <begin position="293"/>
        <end position="302"/>
    </location>
</feature>
<dbReference type="KEGG" id="lel:PVL30_001081"/>
<feature type="region of interest" description="Disordered" evidence="1">
    <location>
        <begin position="76"/>
        <end position="107"/>
    </location>
</feature>
<feature type="compositionally biased region" description="Acidic residues" evidence="1">
    <location>
        <begin position="419"/>
        <end position="445"/>
    </location>
</feature>
<dbReference type="InParanoid" id="A5DUT0"/>
<feature type="compositionally biased region" description="Polar residues" evidence="1">
    <location>
        <begin position="120"/>
        <end position="132"/>
    </location>
</feature>
<feature type="compositionally biased region" description="Polar residues" evidence="1">
    <location>
        <begin position="245"/>
        <end position="258"/>
    </location>
</feature>
<reference evidence="2 3" key="1">
    <citation type="journal article" date="2009" name="Nature">
        <title>Evolution of pathogenicity and sexual reproduction in eight Candida genomes.</title>
        <authorList>
            <person name="Butler G."/>
            <person name="Rasmussen M.D."/>
            <person name="Lin M.F."/>
            <person name="Santos M.A."/>
            <person name="Sakthikumar S."/>
            <person name="Munro C.A."/>
            <person name="Rheinbay E."/>
            <person name="Grabherr M."/>
            <person name="Forche A."/>
            <person name="Reedy J.L."/>
            <person name="Agrafioti I."/>
            <person name="Arnaud M.B."/>
            <person name="Bates S."/>
            <person name="Brown A.J."/>
            <person name="Brunke S."/>
            <person name="Costanzo M.C."/>
            <person name="Fitzpatrick D.A."/>
            <person name="de Groot P.W."/>
            <person name="Harris D."/>
            <person name="Hoyer L.L."/>
            <person name="Hube B."/>
            <person name="Klis F.M."/>
            <person name="Kodira C."/>
            <person name="Lennard N."/>
            <person name="Logue M.E."/>
            <person name="Martin R."/>
            <person name="Neiman A.M."/>
            <person name="Nikolaou E."/>
            <person name="Quail M.A."/>
            <person name="Quinn J."/>
            <person name="Santos M.C."/>
            <person name="Schmitzberger F.F."/>
            <person name="Sherlock G."/>
            <person name="Shah P."/>
            <person name="Silverstein K.A."/>
            <person name="Skrzypek M.S."/>
            <person name="Soll D."/>
            <person name="Staggs R."/>
            <person name="Stansfield I."/>
            <person name="Stumpf M.P."/>
            <person name="Sudbery P.E."/>
            <person name="Srikantha T."/>
            <person name="Zeng Q."/>
            <person name="Berman J."/>
            <person name="Berriman M."/>
            <person name="Heitman J."/>
            <person name="Gow N.A."/>
            <person name="Lorenz M.C."/>
            <person name="Birren B.W."/>
            <person name="Kellis M."/>
            <person name="Cuomo C.A."/>
        </authorList>
    </citation>
    <scope>NUCLEOTIDE SEQUENCE [LARGE SCALE GENOMIC DNA]</scope>
    <source>
        <strain evidence="3">ATCC 11503 / BCRC 21390 / CBS 2605 / JCM 1781 / NBRC 1676 / NRRL YB-4239</strain>
    </source>
</reference>
<dbReference type="HOGENOM" id="CLU_318088_0_0_1"/>
<feature type="compositionally biased region" description="Polar residues" evidence="1">
    <location>
        <begin position="746"/>
        <end position="774"/>
    </location>
</feature>
<evidence type="ECO:0000313" key="2">
    <source>
        <dbReference type="EMBL" id="EDK42938.1"/>
    </source>
</evidence>
<evidence type="ECO:0000256" key="1">
    <source>
        <dbReference type="SAM" id="MobiDB-lite"/>
    </source>
</evidence>
<feature type="region of interest" description="Disordered" evidence="1">
    <location>
        <begin position="241"/>
        <end position="260"/>
    </location>
</feature>
<proteinExistence type="predicted"/>
<organism evidence="2 3">
    <name type="scientific">Lodderomyces elongisporus (strain ATCC 11503 / CBS 2605 / JCM 1781 / NBRC 1676 / NRRL YB-4239)</name>
    <name type="common">Yeast</name>
    <name type="synonym">Saccharomyces elongisporus</name>
    <dbReference type="NCBI Taxonomy" id="379508"/>
    <lineage>
        <taxon>Eukaryota</taxon>
        <taxon>Fungi</taxon>
        <taxon>Dikarya</taxon>
        <taxon>Ascomycota</taxon>
        <taxon>Saccharomycotina</taxon>
        <taxon>Pichiomycetes</taxon>
        <taxon>Debaryomycetaceae</taxon>
        <taxon>Candida/Lodderomyces clade</taxon>
        <taxon>Lodderomyces</taxon>
    </lineage>
</organism>
<accession>A5DUT0</accession>
<feature type="region of interest" description="Disordered" evidence="1">
    <location>
        <begin position="709"/>
        <end position="785"/>
    </location>
</feature>
<evidence type="ECO:0000313" key="3">
    <source>
        <dbReference type="Proteomes" id="UP000001996"/>
    </source>
</evidence>
<feature type="region of interest" description="Disordered" evidence="1">
    <location>
        <begin position="804"/>
        <end position="838"/>
    </location>
</feature>
<feature type="compositionally biased region" description="Polar residues" evidence="1">
    <location>
        <begin position="804"/>
        <end position="826"/>
    </location>
</feature>
<feature type="region of interest" description="Disordered" evidence="1">
    <location>
        <begin position="120"/>
        <end position="172"/>
    </location>
</feature>
<dbReference type="OrthoDB" id="3973129at2759"/>
<feature type="region of interest" description="Disordered" evidence="1">
    <location>
        <begin position="416"/>
        <end position="456"/>
    </location>
</feature>
<feature type="compositionally biased region" description="Basic and acidic residues" evidence="1">
    <location>
        <begin position="828"/>
        <end position="837"/>
    </location>
</feature>
<name>A5DUT0_LODEL</name>
<dbReference type="VEuPathDB" id="FungiDB:LELG_01116"/>
<dbReference type="OMA" id="RYSWFNS"/>
<dbReference type="Proteomes" id="UP000001996">
    <property type="component" value="Unassembled WGS sequence"/>
</dbReference>
<feature type="compositionally biased region" description="Basic residues" evidence="1">
    <location>
        <begin position="141"/>
        <end position="157"/>
    </location>
</feature>
<gene>
    <name evidence="2" type="ORF">LELG_01116</name>
</gene>
<protein>
    <submittedName>
        <fullName evidence="2">Uncharacterized protein</fullName>
    </submittedName>
</protein>
<dbReference type="GeneID" id="5235037"/>
<feature type="compositionally biased region" description="Acidic residues" evidence="1">
    <location>
        <begin position="303"/>
        <end position="321"/>
    </location>
</feature>
<dbReference type="EMBL" id="CH981524">
    <property type="protein sequence ID" value="EDK42938.1"/>
    <property type="molecule type" value="Genomic_DNA"/>
</dbReference>
<keyword evidence="3" id="KW-1185">Reference proteome</keyword>
<dbReference type="eggNOG" id="ENOG502SF3E">
    <property type="taxonomic scope" value="Eukaryota"/>
</dbReference>
<feature type="compositionally biased region" description="Polar residues" evidence="1">
    <location>
        <begin position="904"/>
        <end position="915"/>
    </location>
</feature>
<feature type="compositionally biased region" description="Low complexity" evidence="1">
    <location>
        <begin position="76"/>
        <end position="104"/>
    </location>
</feature>
<sequence length="1108" mass="123713">MRTFKKPVRKDDESIYPTANSIDGVLGNESTMFKPPSSARENFSLTPLLSPKATQFPQFTPPMALATTSNNIINNSSNINSNNDNYNNNKTVSHGSATSSSHMSSPKKLLTPIRNLFSSSRSAATTPNSNDALQDAISSKHSSRNSKRSVFKKHSRNKSYGSAASETKEQEFVNLSRPIRHSRGYHVATSSSYPNGFPKFDIEKKELDADLASKTNLQSTFLEKQSPLLNRELRQSLLGPPISMSRKSLNTNRSSCSFEENESKLNTKEVCFDEPHRVNLDEKDELKTDHTSISENGCGSTSFDDDEDDDDDDGDDDDDESSQFSFVQDMKGGRNTSIKYYKTGATAVKNKIAENDLIAQDFGYDEGELADYDFDNNGYDDYDDNYYEGYDEEDELHMGNEAYKDFFLNEISPIAAMPVDDDDDDDVEEEGEGEGEEEKEEGGEEEVARNASVDQAKIETCETGTLGTNFDFPKSKALAADSSQCGRRPFYLSYHHSIEGPFQFEEVHSVEEEQELDILENYLDKSAPRTPQSQTSHVSETFFFSDSELKHDQATCSAEAGINNVISHGAGSSDGDIHLFDLSSPVINGLTIGHNLRHRSKFNEANASRLFIHREPFSTDLSTRKIGEQSTELLELSGRVFPSFHGSFDEKLQRSVQHNINAFDRYVGEQFKKTSHTFPSIIVEDLSPSGHLNSTNKCGNAGSFANKDLSPYAVEKDGNGREYERGDDDDDSFTTAHSSVERFENHNTLPSGQANCTKIKPNTSDTRSVSNAESSNEKEPVQQTRRTSICELMGLLSNLESKTVNNTAIEPDSNANEQRMETNSSRLLDPRQKEQKEQISVNRNSVENMMGLLATIGATRAELDSFNSNKQPDLKRESVEGVMKFLAEMENRDFAMESKEKQSNKTPLTVFSANTPEPVKEPNISTELEKIQSHKFARKASFKRYSWFNSQESLVLNNNQGSKYEEVDPTDDTLVPVPLDPDLLDEVNQIPDDFVYHERQPESILLHNKQSFERSLSFKSRPQKMLHYNAPKSNKIETLHKTITFYDRGASSITSNMSSSSLHDASTMPTSPIDPRLLAISSISRKASAKSISSCPSVCEISEEETGL</sequence>
<feature type="region of interest" description="Disordered" evidence="1">
    <location>
        <begin position="1"/>
        <end position="39"/>
    </location>
</feature>
<dbReference type="AlphaFoldDB" id="A5DUT0"/>
<feature type="region of interest" description="Disordered" evidence="1">
    <location>
        <begin position="282"/>
        <end position="328"/>
    </location>
</feature>